<dbReference type="Proteomes" id="UP001237642">
    <property type="component" value="Unassembled WGS sequence"/>
</dbReference>
<feature type="domain" description="J" evidence="2">
    <location>
        <begin position="68"/>
        <end position="132"/>
    </location>
</feature>
<dbReference type="PANTHER" id="PTHR45089">
    <property type="entry name" value="DNAJ HEAT SHOCK AMINO-TERMINAL DOMAIN PROTEIN-RELATED"/>
    <property type="match status" value="1"/>
</dbReference>
<comment type="caution">
    <text evidence="3">The sequence shown here is derived from an EMBL/GenBank/DDBJ whole genome shotgun (WGS) entry which is preliminary data.</text>
</comment>
<reference evidence="3" key="2">
    <citation type="submission" date="2023-05" db="EMBL/GenBank/DDBJ databases">
        <authorList>
            <person name="Schelkunov M.I."/>
        </authorList>
    </citation>
    <scope>NUCLEOTIDE SEQUENCE</scope>
    <source>
        <strain evidence="3">Hsosn_3</strain>
        <tissue evidence="3">Leaf</tissue>
    </source>
</reference>
<dbReference type="PROSITE" id="PS50076">
    <property type="entry name" value="DNAJ_2"/>
    <property type="match status" value="1"/>
</dbReference>
<evidence type="ECO:0000256" key="1">
    <source>
        <dbReference type="SAM" id="MobiDB-lite"/>
    </source>
</evidence>
<dbReference type="CDD" id="cd06257">
    <property type="entry name" value="DnaJ"/>
    <property type="match status" value="1"/>
</dbReference>
<sequence>MECNREEAIKVREFAEMKLQNGDFQGAQKLALKASKLFPGPDENISQVLIVCDILCAVQNNNIASEKDWYGILQTGGIVDESTIMRQYRKLALLLHPDKNKFSGAEAAFKLIGEANTFLLEHEKKSLYDRRYRAFKKKLVPQSPARQVYQSDRNSDGSETFWTICSSCDIKFKYFRAIENKRMRCPVYKQEYVAYDLNAQSAGQSSQSTDVASEGLAPASSSSESERICSVKGKRKVQTEKQDEKVIYEESVQTAPKENTNNQNISSCRRSSRQKLNVSYNEDKIVDDFPDFAQRSVGSKSGSCREDKEKHEKIDVSPKASSVPDDAESAPKLDTFLIPEIYKCRDPEFSYFDINKDEETFCVNQIWAFYDSDSVLTQIYAGFQMMCYYEKEVTGQISAPNYAQENAMRCHQHLKVVEYLGYHGCASAAELAICLARHAPILQRFIFELWKFPFKCSSSHSTALVTCNSVLL</sequence>
<protein>
    <recommendedName>
        <fullName evidence="2">J domain-containing protein</fullName>
    </recommendedName>
</protein>
<dbReference type="EMBL" id="JAUIZM010000001">
    <property type="protein sequence ID" value="KAK1402977.1"/>
    <property type="molecule type" value="Genomic_DNA"/>
</dbReference>
<dbReference type="Pfam" id="PF00226">
    <property type="entry name" value="DnaJ"/>
    <property type="match status" value="1"/>
</dbReference>
<name>A0AAD8NBF7_9APIA</name>
<evidence type="ECO:0000313" key="3">
    <source>
        <dbReference type="EMBL" id="KAK1402977.1"/>
    </source>
</evidence>
<dbReference type="InterPro" id="IPR001623">
    <property type="entry name" value="DnaJ_domain"/>
</dbReference>
<dbReference type="Pfam" id="PF11926">
    <property type="entry name" value="DUF3444"/>
    <property type="match status" value="1"/>
</dbReference>
<dbReference type="InterPro" id="IPR024593">
    <property type="entry name" value="DUF3444"/>
</dbReference>
<feature type="compositionally biased region" description="Basic and acidic residues" evidence="1">
    <location>
        <begin position="303"/>
        <end position="316"/>
    </location>
</feature>
<feature type="region of interest" description="Disordered" evidence="1">
    <location>
        <begin position="296"/>
        <end position="328"/>
    </location>
</feature>
<keyword evidence="4" id="KW-1185">Reference proteome</keyword>
<organism evidence="3 4">
    <name type="scientific">Heracleum sosnowskyi</name>
    <dbReference type="NCBI Taxonomy" id="360622"/>
    <lineage>
        <taxon>Eukaryota</taxon>
        <taxon>Viridiplantae</taxon>
        <taxon>Streptophyta</taxon>
        <taxon>Embryophyta</taxon>
        <taxon>Tracheophyta</taxon>
        <taxon>Spermatophyta</taxon>
        <taxon>Magnoliopsida</taxon>
        <taxon>eudicotyledons</taxon>
        <taxon>Gunneridae</taxon>
        <taxon>Pentapetalae</taxon>
        <taxon>asterids</taxon>
        <taxon>campanulids</taxon>
        <taxon>Apiales</taxon>
        <taxon>Apiaceae</taxon>
        <taxon>Apioideae</taxon>
        <taxon>apioid superclade</taxon>
        <taxon>Tordylieae</taxon>
        <taxon>Tordyliinae</taxon>
        <taxon>Heracleum</taxon>
    </lineage>
</organism>
<dbReference type="SMART" id="SM00271">
    <property type="entry name" value="DnaJ"/>
    <property type="match status" value="1"/>
</dbReference>
<dbReference type="AlphaFoldDB" id="A0AAD8NBF7"/>
<proteinExistence type="predicted"/>
<feature type="region of interest" description="Disordered" evidence="1">
    <location>
        <begin position="206"/>
        <end position="272"/>
    </location>
</feature>
<evidence type="ECO:0000259" key="2">
    <source>
        <dbReference type="PROSITE" id="PS50076"/>
    </source>
</evidence>
<dbReference type="Gene3D" id="1.10.287.110">
    <property type="entry name" value="DnaJ domain"/>
    <property type="match status" value="1"/>
</dbReference>
<feature type="compositionally biased region" description="Low complexity" evidence="1">
    <location>
        <begin position="212"/>
        <end position="223"/>
    </location>
</feature>
<accession>A0AAD8NBF7</accession>
<dbReference type="PRINTS" id="PR00625">
    <property type="entry name" value="JDOMAIN"/>
</dbReference>
<reference evidence="3" key="1">
    <citation type="submission" date="2023-02" db="EMBL/GenBank/DDBJ databases">
        <title>Genome of toxic invasive species Heracleum sosnowskyi carries increased number of genes despite the absence of recent whole-genome duplications.</title>
        <authorList>
            <person name="Schelkunov M."/>
            <person name="Shtratnikova V."/>
            <person name="Makarenko M."/>
            <person name="Klepikova A."/>
            <person name="Omelchenko D."/>
            <person name="Novikova G."/>
            <person name="Obukhova E."/>
            <person name="Bogdanov V."/>
            <person name="Penin A."/>
            <person name="Logacheva M."/>
        </authorList>
    </citation>
    <scope>NUCLEOTIDE SEQUENCE</scope>
    <source>
        <strain evidence="3">Hsosn_3</strain>
        <tissue evidence="3">Leaf</tissue>
    </source>
</reference>
<feature type="compositionally biased region" description="Polar residues" evidence="1">
    <location>
        <begin position="251"/>
        <end position="272"/>
    </location>
</feature>
<dbReference type="InterPro" id="IPR036869">
    <property type="entry name" value="J_dom_sf"/>
</dbReference>
<dbReference type="SUPFAM" id="SSF46565">
    <property type="entry name" value="Chaperone J-domain"/>
    <property type="match status" value="1"/>
</dbReference>
<evidence type="ECO:0000313" key="4">
    <source>
        <dbReference type="Proteomes" id="UP001237642"/>
    </source>
</evidence>
<gene>
    <name evidence="3" type="ORF">POM88_002582</name>
</gene>
<dbReference type="PANTHER" id="PTHR45089:SF57">
    <property type="entry name" value="DNAJ HEAT SHOCK N-TERMINAL DOMAIN-CONTAINING PROTEIN"/>
    <property type="match status" value="1"/>
</dbReference>
<feature type="compositionally biased region" description="Basic and acidic residues" evidence="1">
    <location>
        <begin position="237"/>
        <end position="248"/>
    </location>
</feature>